<dbReference type="PROSITE" id="PS00198">
    <property type="entry name" value="4FE4S_FER_1"/>
    <property type="match status" value="1"/>
</dbReference>
<keyword evidence="11" id="KW-1185">Reference proteome</keyword>
<feature type="domain" description="Flavodoxin-like" evidence="8">
    <location>
        <begin position="3"/>
        <end position="147"/>
    </location>
</feature>
<keyword evidence="3" id="KW-0479">Metal-binding</keyword>
<evidence type="ECO:0000313" key="10">
    <source>
        <dbReference type="EMBL" id="MBM6774187.1"/>
    </source>
</evidence>
<name>A0ABS2EZY8_9ACTN</name>
<accession>A0ABS2EZY8</accession>
<evidence type="ECO:0000259" key="8">
    <source>
        <dbReference type="PROSITE" id="PS50902"/>
    </source>
</evidence>
<dbReference type="Gene3D" id="3.30.70.20">
    <property type="match status" value="1"/>
</dbReference>
<keyword evidence="6" id="KW-0408">Iron</keyword>
<dbReference type="SUPFAM" id="SSF52218">
    <property type="entry name" value="Flavoproteins"/>
    <property type="match status" value="1"/>
</dbReference>
<evidence type="ECO:0000256" key="2">
    <source>
        <dbReference type="ARBA" id="ARBA00022485"/>
    </source>
</evidence>
<dbReference type="Gene3D" id="3.40.50.360">
    <property type="match status" value="1"/>
</dbReference>
<evidence type="ECO:0000256" key="1">
    <source>
        <dbReference type="ARBA" id="ARBA00022448"/>
    </source>
</evidence>
<dbReference type="InterPro" id="IPR017900">
    <property type="entry name" value="4Fe4S_Fe_S_CS"/>
</dbReference>
<keyword evidence="1" id="KW-0813">Transport</keyword>
<evidence type="ECO:0000256" key="6">
    <source>
        <dbReference type="ARBA" id="ARBA00023004"/>
    </source>
</evidence>
<organism evidence="10 11">
    <name type="scientific">Olsenella profusa</name>
    <dbReference type="NCBI Taxonomy" id="138595"/>
    <lineage>
        <taxon>Bacteria</taxon>
        <taxon>Bacillati</taxon>
        <taxon>Actinomycetota</taxon>
        <taxon>Coriobacteriia</taxon>
        <taxon>Coriobacteriales</taxon>
        <taxon>Atopobiaceae</taxon>
        <taxon>Olsenella</taxon>
    </lineage>
</organism>
<comment type="caution">
    <text evidence="10">The sequence shown here is derived from an EMBL/GenBank/DDBJ whole genome shotgun (WGS) entry which is preliminary data.</text>
</comment>
<dbReference type="InterPro" id="IPR017896">
    <property type="entry name" value="4Fe4S_Fe-S-bd"/>
</dbReference>
<dbReference type="PROSITE" id="PS51379">
    <property type="entry name" value="4FE4S_FER_2"/>
    <property type="match status" value="2"/>
</dbReference>
<dbReference type="InterPro" id="IPR050572">
    <property type="entry name" value="Fe-S_Ferredoxin"/>
</dbReference>
<evidence type="ECO:0000256" key="4">
    <source>
        <dbReference type="ARBA" id="ARBA00022737"/>
    </source>
</evidence>
<dbReference type="EMBL" id="JACSNQ010000002">
    <property type="protein sequence ID" value="MBM6774187.1"/>
    <property type="molecule type" value="Genomic_DNA"/>
</dbReference>
<dbReference type="Pfam" id="PF00037">
    <property type="entry name" value="Fer4"/>
    <property type="match status" value="2"/>
</dbReference>
<evidence type="ECO:0000259" key="9">
    <source>
        <dbReference type="PROSITE" id="PS51379"/>
    </source>
</evidence>
<dbReference type="PANTHER" id="PTHR43687">
    <property type="entry name" value="ADENYLYLSULFATE REDUCTASE, BETA SUBUNIT"/>
    <property type="match status" value="1"/>
</dbReference>
<keyword evidence="5" id="KW-0249">Electron transport</keyword>
<dbReference type="InterPro" id="IPR008254">
    <property type="entry name" value="Flavodoxin/NO_synth"/>
</dbReference>
<keyword evidence="7" id="KW-0411">Iron-sulfur</keyword>
<evidence type="ECO:0000256" key="3">
    <source>
        <dbReference type="ARBA" id="ARBA00022723"/>
    </source>
</evidence>
<dbReference type="PANTHER" id="PTHR43687:SF6">
    <property type="entry name" value="L-ASPARTATE SEMIALDEHYDE SULFURTRANSFERASE IRON-SULFUR SUBUNIT"/>
    <property type="match status" value="1"/>
</dbReference>
<keyword evidence="4" id="KW-0677">Repeat</keyword>
<dbReference type="RefSeq" id="WP_204792550.1">
    <property type="nucleotide sequence ID" value="NZ_JACSNQ010000002.1"/>
</dbReference>
<protein>
    <submittedName>
        <fullName evidence="10">4Fe-4S binding protein</fullName>
    </submittedName>
</protein>
<evidence type="ECO:0000256" key="7">
    <source>
        <dbReference type="ARBA" id="ARBA00023014"/>
    </source>
</evidence>
<feature type="domain" description="4Fe-4S ferredoxin-type" evidence="9">
    <location>
        <begin position="176"/>
        <end position="201"/>
    </location>
</feature>
<dbReference type="PROSITE" id="PS50902">
    <property type="entry name" value="FLAVODOXIN_LIKE"/>
    <property type="match status" value="1"/>
</dbReference>
<dbReference type="InterPro" id="IPR029039">
    <property type="entry name" value="Flavoprotein-like_sf"/>
</dbReference>
<sequence>MQVVQIVFSPTGGTQRVADIIAGALGKPAERVDLTSPTAGFSSVHLDEEDLVVIAVPSYGGRVPALAAERLAQVRGHGARAVLVCVYGNRAYEDTLVELEDVASAAGFHEVAAVAAVAEHSILHQYATGRPDSADRAELEGFARRIAEKLAGQNADAAPTGVPGNRPYKQAGGSAMVPKGDSSCVACGLCARRCPAQAIDPASPRKTDPERCIGCMRCVSECPQGARKVSGALLKAAGLALRKACSERKGCELYL</sequence>
<dbReference type="SUPFAM" id="SSF54862">
    <property type="entry name" value="4Fe-4S ferredoxins"/>
    <property type="match status" value="1"/>
</dbReference>
<reference evidence="10 11" key="1">
    <citation type="journal article" date="2021" name="Sci. Rep.">
        <title>The distribution of antibiotic resistance genes in chicken gut microbiota commensals.</title>
        <authorList>
            <person name="Juricova H."/>
            <person name="Matiasovicova J."/>
            <person name="Kubasova T."/>
            <person name="Cejkova D."/>
            <person name="Rychlik I."/>
        </authorList>
    </citation>
    <scope>NUCLEOTIDE SEQUENCE [LARGE SCALE GENOMIC DNA]</scope>
    <source>
        <strain evidence="10 11">An794</strain>
    </source>
</reference>
<gene>
    <name evidence="10" type="ORF">H9X80_01275</name>
</gene>
<keyword evidence="2" id="KW-0004">4Fe-4S</keyword>
<evidence type="ECO:0000313" key="11">
    <source>
        <dbReference type="Proteomes" id="UP000712527"/>
    </source>
</evidence>
<proteinExistence type="predicted"/>
<evidence type="ECO:0000256" key="5">
    <source>
        <dbReference type="ARBA" id="ARBA00022982"/>
    </source>
</evidence>
<feature type="domain" description="4Fe-4S ferredoxin-type" evidence="9">
    <location>
        <begin position="203"/>
        <end position="232"/>
    </location>
</feature>
<dbReference type="Proteomes" id="UP000712527">
    <property type="component" value="Unassembled WGS sequence"/>
</dbReference>